<dbReference type="EMBL" id="VJND01000001">
    <property type="protein sequence ID" value="TSE27482.1"/>
    <property type="molecule type" value="Genomic_DNA"/>
</dbReference>
<evidence type="ECO:0000313" key="3">
    <source>
        <dbReference type="Proteomes" id="UP000320225"/>
    </source>
</evidence>
<dbReference type="PANTHER" id="PTHR14119">
    <property type="entry name" value="HYDROLASE"/>
    <property type="match status" value="1"/>
</dbReference>
<dbReference type="SUPFAM" id="SSF52499">
    <property type="entry name" value="Isochorismatase-like hydrolases"/>
    <property type="match status" value="1"/>
</dbReference>
<proteinExistence type="predicted"/>
<organism evidence="2 3">
    <name type="scientific">Tepidimonas sediminis</name>
    <dbReference type="NCBI Taxonomy" id="2588941"/>
    <lineage>
        <taxon>Bacteria</taxon>
        <taxon>Pseudomonadati</taxon>
        <taxon>Pseudomonadota</taxon>
        <taxon>Betaproteobacteria</taxon>
        <taxon>Burkholderiales</taxon>
        <taxon>Tepidimonas</taxon>
    </lineage>
</organism>
<dbReference type="Pfam" id="PF00857">
    <property type="entry name" value="Isochorismatase"/>
    <property type="match status" value="1"/>
</dbReference>
<gene>
    <name evidence="2" type="ORF">Tsedi_00319</name>
</gene>
<dbReference type="InterPro" id="IPR050993">
    <property type="entry name" value="Isochorismatase_domain"/>
</dbReference>
<evidence type="ECO:0000259" key="1">
    <source>
        <dbReference type="Pfam" id="PF00857"/>
    </source>
</evidence>
<name>A0A554WV75_9BURK</name>
<accession>A0A554WV75</accession>
<dbReference type="RefSeq" id="WP_143892896.1">
    <property type="nucleotide sequence ID" value="NZ_VJND01000001.1"/>
</dbReference>
<dbReference type="OrthoDB" id="9796958at2"/>
<dbReference type="Gene3D" id="3.40.50.850">
    <property type="entry name" value="Isochorismatase-like"/>
    <property type="match status" value="1"/>
</dbReference>
<reference evidence="2 3" key="1">
    <citation type="submission" date="2019-07" db="EMBL/GenBank/DDBJ databases">
        <title>Tepidimonas sediminis YIM 72259 draft genome.</title>
        <authorList>
            <person name="Da Costa M.S."/>
            <person name="Froufe H.J.C."/>
            <person name="Egas C."/>
            <person name="Albuquerque L."/>
        </authorList>
    </citation>
    <scope>NUCLEOTIDE SEQUENCE [LARGE SCALE GENOMIC DNA]</scope>
    <source>
        <strain evidence="2 3">YIM 72259</strain>
    </source>
</reference>
<dbReference type="InterPro" id="IPR036380">
    <property type="entry name" value="Isochorismatase-like_sf"/>
</dbReference>
<evidence type="ECO:0000313" key="2">
    <source>
        <dbReference type="EMBL" id="TSE27482.1"/>
    </source>
</evidence>
<keyword evidence="3" id="KW-1185">Reference proteome</keyword>
<protein>
    <submittedName>
        <fullName evidence="2">Isochorismatase family protein</fullName>
    </submittedName>
</protein>
<dbReference type="PANTHER" id="PTHR14119:SF3">
    <property type="entry name" value="ISOCHORISMATASE DOMAIN-CONTAINING PROTEIN 2"/>
    <property type="match status" value="1"/>
</dbReference>
<feature type="domain" description="Isochorismatase-like" evidence="1">
    <location>
        <begin position="9"/>
        <end position="178"/>
    </location>
</feature>
<sequence>MLLDASDCQLVLVDYQARLMPAIEQGEEVLERARRLVALARLFEVPVWGTEQDARKLGTMPPELRDACIAVLPKQAFDSSDSALLELLHGGAAARPVGGNARSLPKHLRKVASPTRTTVLLAGCEAHVCVLQTAFMLLEQEDLEVVVVTDACGSRRARDRDAALDRLAAEGVTLVTVEMVGFEWLRTAREPRFKEALAILK</sequence>
<comment type="caution">
    <text evidence="2">The sequence shown here is derived from an EMBL/GenBank/DDBJ whole genome shotgun (WGS) entry which is preliminary data.</text>
</comment>
<dbReference type="Proteomes" id="UP000320225">
    <property type="component" value="Unassembled WGS sequence"/>
</dbReference>
<dbReference type="AlphaFoldDB" id="A0A554WV75"/>
<dbReference type="InterPro" id="IPR000868">
    <property type="entry name" value="Isochorismatase-like_dom"/>
</dbReference>